<feature type="non-terminal residue" evidence="1">
    <location>
        <position position="36"/>
    </location>
</feature>
<reference evidence="1" key="2">
    <citation type="submission" date="2016-06" db="EMBL/GenBank/DDBJ databases">
        <title>The genome of a short-lived fish provides insights into sex chromosome evolution and the genetic control of aging.</title>
        <authorList>
            <person name="Reichwald K."/>
            <person name="Felder M."/>
            <person name="Petzold A."/>
            <person name="Koch P."/>
            <person name="Groth M."/>
            <person name="Platzer M."/>
        </authorList>
    </citation>
    <scope>NUCLEOTIDE SEQUENCE</scope>
    <source>
        <tissue evidence="1">Brain</tissue>
    </source>
</reference>
<protein>
    <submittedName>
        <fullName evidence="1">Uncharacterized protein</fullName>
    </submittedName>
</protein>
<dbReference type="EMBL" id="HADX01015821">
    <property type="protein sequence ID" value="SBP38053.1"/>
    <property type="molecule type" value="Transcribed_RNA"/>
</dbReference>
<gene>
    <name evidence="1" type="primary">Nfu_g_1_017731</name>
</gene>
<reference evidence="1" key="1">
    <citation type="submission" date="2016-05" db="EMBL/GenBank/DDBJ databases">
        <authorList>
            <person name="Lavstsen T."/>
            <person name="Jespersen J.S."/>
        </authorList>
    </citation>
    <scope>NUCLEOTIDE SEQUENCE</scope>
    <source>
        <tissue evidence="1">Brain</tissue>
    </source>
</reference>
<name>A0A1A7Z6F1_9TELE</name>
<feature type="non-terminal residue" evidence="1">
    <location>
        <position position="1"/>
    </location>
</feature>
<evidence type="ECO:0000313" key="1">
    <source>
        <dbReference type="EMBL" id="SBP38053.1"/>
    </source>
</evidence>
<proteinExistence type="predicted"/>
<accession>A0A1A7Z6F1</accession>
<dbReference type="AlphaFoldDB" id="A0A1A7Z6F1"/>
<organism evidence="1">
    <name type="scientific">Iconisemion striatum</name>
    <dbReference type="NCBI Taxonomy" id="60296"/>
    <lineage>
        <taxon>Eukaryota</taxon>
        <taxon>Metazoa</taxon>
        <taxon>Chordata</taxon>
        <taxon>Craniata</taxon>
        <taxon>Vertebrata</taxon>
        <taxon>Euteleostomi</taxon>
        <taxon>Actinopterygii</taxon>
        <taxon>Neopterygii</taxon>
        <taxon>Teleostei</taxon>
        <taxon>Neoteleostei</taxon>
        <taxon>Acanthomorphata</taxon>
        <taxon>Ovalentaria</taxon>
        <taxon>Atherinomorphae</taxon>
        <taxon>Cyprinodontiformes</taxon>
        <taxon>Nothobranchiidae</taxon>
        <taxon>Iconisemion</taxon>
    </lineage>
</organism>
<sequence>YCCSTCTQWEAWLLCRIRWAAVPKVQYSRASHSRLL</sequence>